<feature type="compositionally biased region" description="Polar residues" evidence="1">
    <location>
        <begin position="212"/>
        <end position="223"/>
    </location>
</feature>
<feature type="compositionally biased region" description="Low complexity" evidence="1">
    <location>
        <begin position="132"/>
        <end position="146"/>
    </location>
</feature>
<dbReference type="GeneID" id="115007599"/>
<proteinExistence type="predicted"/>
<reference evidence="3" key="1">
    <citation type="submission" date="2025-08" db="UniProtKB">
        <authorList>
            <consortium name="RefSeq"/>
        </authorList>
    </citation>
    <scope>IDENTIFICATION</scope>
</reference>
<dbReference type="InterPro" id="IPR031441">
    <property type="entry name" value="Brme1"/>
</dbReference>
<dbReference type="Proteomes" id="UP000504630">
    <property type="component" value="Chromosome 1"/>
</dbReference>
<dbReference type="RefSeq" id="XP_029286401.1">
    <property type="nucleotide sequence ID" value="XM_029430541.1"/>
</dbReference>
<evidence type="ECO:0000313" key="2">
    <source>
        <dbReference type="Proteomes" id="UP000504630"/>
    </source>
</evidence>
<organism evidence="2 3">
    <name type="scientific">Cottoperca gobio</name>
    <name type="common">Frogmouth</name>
    <name type="synonym">Aphritis gobio</name>
    <dbReference type="NCBI Taxonomy" id="56716"/>
    <lineage>
        <taxon>Eukaryota</taxon>
        <taxon>Metazoa</taxon>
        <taxon>Chordata</taxon>
        <taxon>Craniata</taxon>
        <taxon>Vertebrata</taxon>
        <taxon>Euteleostomi</taxon>
        <taxon>Actinopterygii</taxon>
        <taxon>Neopterygii</taxon>
        <taxon>Teleostei</taxon>
        <taxon>Neoteleostei</taxon>
        <taxon>Acanthomorphata</taxon>
        <taxon>Eupercaria</taxon>
        <taxon>Perciformes</taxon>
        <taxon>Notothenioidei</taxon>
        <taxon>Bovichtidae</taxon>
        <taxon>Cottoperca</taxon>
    </lineage>
</organism>
<sequence length="397" mass="42512">MLKRLSLHLKVQEKEMAKGKAKIDSSGKGDAITSNFDVMNRNNISDSHRERGVTFYTARKRENWQNGPERVEKQICNNTADLVAQEEIISSSPLSSSLPIPVGSVPEQDEAETQLQSSHCAGDDRAETEVHSAATTSDGTATASDSDCSKGKSCEAEEVIVPGSEQNGDTKLDPPLAEEEHEGRTAETVAEKPLEEIKDGEDGSAAGVDQSPAITFYSNPTQNEDTESGDAIEAALLQVNSVSRTSEKKEELTRDAGDGDGAEAASSTHTQSGGFNGVELCEAAATPSGSEGKDRCECDDERGAGSTVNAEPPQTRDTADPFGFGCLDYVSDSQLNTIVLSEVEKEEDLGSPDHEDATDLICGLVRELSSLNRKVMASHRELENLRRSSKSSRSSIR</sequence>
<dbReference type="AlphaFoldDB" id="A0A6J2PM35"/>
<feature type="compositionally biased region" description="Basic and acidic residues" evidence="1">
    <location>
        <begin position="245"/>
        <end position="257"/>
    </location>
</feature>
<evidence type="ECO:0000256" key="1">
    <source>
        <dbReference type="SAM" id="MobiDB-lite"/>
    </source>
</evidence>
<gene>
    <name evidence="3" type="primary">LOC115007599</name>
</gene>
<feature type="compositionally biased region" description="Basic and acidic residues" evidence="1">
    <location>
        <begin position="181"/>
        <end position="201"/>
    </location>
</feature>
<feature type="compositionally biased region" description="Low complexity" evidence="1">
    <location>
        <begin position="91"/>
        <end position="101"/>
    </location>
</feature>
<evidence type="ECO:0000313" key="3">
    <source>
        <dbReference type="RefSeq" id="XP_029286401.1"/>
    </source>
</evidence>
<dbReference type="KEGG" id="cgob:115007599"/>
<protein>
    <submittedName>
        <fullName evidence="3">Uncharacterized protein LOC115007599</fullName>
    </submittedName>
</protein>
<dbReference type="Pfam" id="PF15710">
    <property type="entry name" value="Brme1"/>
    <property type="match status" value="1"/>
</dbReference>
<name>A0A6J2PM35_COTGO</name>
<dbReference type="GO" id="GO:1990918">
    <property type="term" value="P:double-strand break repair involved in meiotic recombination"/>
    <property type="evidence" value="ECO:0007669"/>
    <property type="project" value="InterPro"/>
</dbReference>
<feature type="region of interest" description="Disordered" evidence="1">
    <location>
        <begin position="91"/>
        <end position="321"/>
    </location>
</feature>
<feature type="compositionally biased region" description="Basic and acidic residues" evidence="1">
    <location>
        <begin position="121"/>
        <end position="130"/>
    </location>
</feature>
<accession>A0A6J2PM35</accession>
<dbReference type="OrthoDB" id="9940137at2759"/>
<keyword evidence="2" id="KW-1185">Reference proteome</keyword>
<dbReference type="InParanoid" id="A0A6J2PM35"/>